<feature type="region of interest" description="Disordered" evidence="2">
    <location>
        <begin position="538"/>
        <end position="633"/>
    </location>
</feature>
<gene>
    <name evidence="4" type="ORF">SAMN05421504_101824</name>
</gene>
<proteinExistence type="predicted"/>
<dbReference type="AlphaFoldDB" id="A0A1H2U980"/>
<feature type="compositionally biased region" description="Basic and acidic residues" evidence="2">
    <location>
        <begin position="556"/>
        <end position="575"/>
    </location>
</feature>
<keyword evidence="5" id="KW-1185">Reference proteome</keyword>
<evidence type="ECO:0000313" key="4">
    <source>
        <dbReference type="EMBL" id="SDW52773.1"/>
    </source>
</evidence>
<evidence type="ECO:0000259" key="3">
    <source>
        <dbReference type="Pfam" id="PF13699"/>
    </source>
</evidence>
<evidence type="ECO:0000313" key="5">
    <source>
        <dbReference type="Proteomes" id="UP000199515"/>
    </source>
</evidence>
<dbReference type="Proteomes" id="UP000199515">
    <property type="component" value="Unassembled WGS sequence"/>
</dbReference>
<name>A0A1H2U980_9PSEU</name>
<sequence length="972" mass="100486">MHDRANAGPRAASPRAAGAPPIPDALAEWQSGAGNQAVAALLGSPGRALDPAVRSFMERRFGTDFGQVRVHTDAAAAKAVHARAFTFGESVVFGPGQYAPETPEGTAALAHELAHVVQQRAGGTGQAQSPGLEADADRAASAVVAGKPAAVSGGAPVGVARLPETPAAKPAAEQRYEWVDENGKKQQGTAAELAELRKQAESRVRRGLRKAKDYAENSRSTHEWFMKDVHGTAESLGDVVRHPGSLIGIAVDIRSGVVPPHIGMWSHAIRAAKDGERVLAEGNLREAARLLAMADRDYRDNVREWNAYMDAIQKGGQKLVSELEVVRDVSFAIAITAAVILAAPVVATGVAATGATGVLATGATALGTGAVGAGFGGVLRGGSAAAGQKIVHGKVSGKEVAAETKRGAREGFVTGLTAGAAKGLGSVGGEGTSFGQQVVRRAAVEGSTNAVGQATDAALQGKSGGEVLEAGGMGFATGVVTAPLGPAGAKIAKGRPLLGKSLGIGAAPVIAGGVTLASGGTWQDAATNASIAAVSAGSVGAAKQPARRVRVATKGEAPKVRVATHDEAPKTRVATEAEPVGVPHEEPPKRAARTRATEPAPKPATEPQAAAPKPVTEPLAPTPAQPSTPPQAAAPIDRVAAQENVVNVAKDKLVAAGIRVKNATTAVATKEAELTSAARRLSEAKTNQRKAATTAEAATNAVGEAKPGSKRAAIGARKEARGELQKAASELASAEKAYNRADDALVTAKNRLETGKAQLKNRAADLKTSREHLENVKKWVSEPGEAPRQRRGEPFSEKNRRPNLGEFDDLPAHKVQRPGDTTHDPNARVRVFKGKVRSDLQAEHTALVAELETADRKKAAELGHAYERLIGEDVTRGGDAPRMRSDAGDKTRVSDHGVHEFTVEGEISDGKLDQLWRDLLTPTPGASKARDTALLTVPKLTPTSGTRLAKMAAAYEALTGRRPLIIVRETIP</sequence>
<protein>
    <recommendedName>
        <fullName evidence="3">eCIS core domain-containing protein</fullName>
    </recommendedName>
</protein>
<feature type="region of interest" description="Disordered" evidence="2">
    <location>
        <begin position="680"/>
        <end position="716"/>
    </location>
</feature>
<evidence type="ECO:0000256" key="1">
    <source>
        <dbReference type="SAM" id="Coils"/>
    </source>
</evidence>
<dbReference type="InterPro" id="IPR025295">
    <property type="entry name" value="eCIS_core_dom"/>
</dbReference>
<dbReference type="EMBL" id="FNON01000001">
    <property type="protein sequence ID" value="SDW52773.1"/>
    <property type="molecule type" value="Genomic_DNA"/>
</dbReference>
<feature type="compositionally biased region" description="Low complexity" evidence="2">
    <location>
        <begin position="597"/>
        <end position="614"/>
    </location>
</feature>
<dbReference type="Pfam" id="PF13699">
    <property type="entry name" value="eCIS_core"/>
    <property type="match status" value="1"/>
</dbReference>
<feature type="coiled-coil region" evidence="1">
    <location>
        <begin position="717"/>
        <end position="776"/>
    </location>
</feature>
<feature type="compositionally biased region" description="Low complexity" evidence="2">
    <location>
        <begin position="691"/>
        <end position="701"/>
    </location>
</feature>
<feature type="compositionally biased region" description="Basic and acidic residues" evidence="2">
    <location>
        <begin position="776"/>
        <end position="800"/>
    </location>
</feature>
<feature type="region of interest" description="Disordered" evidence="2">
    <location>
        <begin position="776"/>
        <end position="826"/>
    </location>
</feature>
<feature type="compositionally biased region" description="Low complexity" evidence="2">
    <location>
        <begin position="1"/>
        <end position="19"/>
    </location>
</feature>
<reference evidence="4 5" key="1">
    <citation type="submission" date="2016-10" db="EMBL/GenBank/DDBJ databases">
        <authorList>
            <person name="de Groot N.N."/>
        </authorList>
    </citation>
    <scope>NUCLEOTIDE SEQUENCE [LARGE SCALE GENOMIC DNA]</scope>
    <source>
        <strain evidence="4 5">CPCC 202699</strain>
    </source>
</reference>
<feature type="domain" description="eCIS core" evidence="3">
    <location>
        <begin position="49"/>
        <end position="122"/>
    </location>
</feature>
<keyword evidence="1" id="KW-0175">Coiled coil</keyword>
<feature type="region of interest" description="Disordered" evidence="2">
    <location>
        <begin position="1"/>
        <end position="23"/>
    </location>
</feature>
<dbReference type="STRING" id="589385.SAMN05421504_101824"/>
<evidence type="ECO:0000256" key="2">
    <source>
        <dbReference type="SAM" id="MobiDB-lite"/>
    </source>
</evidence>
<feature type="compositionally biased region" description="Pro residues" evidence="2">
    <location>
        <begin position="620"/>
        <end position="629"/>
    </location>
</feature>
<organism evidence="4 5">
    <name type="scientific">Amycolatopsis xylanica</name>
    <dbReference type="NCBI Taxonomy" id="589385"/>
    <lineage>
        <taxon>Bacteria</taxon>
        <taxon>Bacillati</taxon>
        <taxon>Actinomycetota</taxon>
        <taxon>Actinomycetes</taxon>
        <taxon>Pseudonocardiales</taxon>
        <taxon>Pseudonocardiaceae</taxon>
        <taxon>Amycolatopsis</taxon>
    </lineage>
</organism>
<accession>A0A1H2U980</accession>